<accession>A0A6N1NR90</accession>
<evidence type="ECO:0000256" key="1">
    <source>
        <dbReference type="SAM" id="Phobius"/>
    </source>
</evidence>
<name>A0A6N1NR90_9VIRU</name>
<dbReference type="RefSeq" id="YP_010780945.1">
    <property type="nucleotide sequence ID" value="NC_075038.1"/>
</dbReference>
<dbReference type="KEGG" id="vg:80517636"/>
<evidence type="ECO:0000313" key="2">
    <source>
        <dbReference type="EMBL" id="QKU34323.1"/>
    </source>
</evidence>
<feature type="transmembrane region" description="Helical" evidence="1">
    <location>
        <begin position="147"/>
        <end position="166"/>
    </location>
</feature>
<proteinExistence type="predicted"/>
<reference evidence="2" key="1">
    <citation type="submission" date="2017-06" db="EMBL/GenBank/DDBJ databases">
        <authorList>
            <person name="Assis F.L."/>
            <person name="Abrahao J.S."/>
            <person name="Silva L."/>
            <person name="Khalil J.B."/>
            <person name="Rodrigues R."/>
            <person name="Silva L.S."/>
            <person name="Boratto P."/>
            <person name="Andrade M."/>
            <person name="Kroon E.G."/>
            <person name="Ribeiro B."/>
            <person name="Bergier I."/>
            <person name="Seligmann H."/>
            <person name="Ghigo E."/>
            <person name="Colson P."/>
            <person name="Levasseur A."/>
            <person name="Raoult D."/>
            <person name="Scola B.L."/>
        </authorList>
    </citation>
    <scope>NUCLEOTIDE SEQUENCE</scope>
    <source>
        <strain evidence="2">Deep ocean</strain>
    </source>
</reference>
<keyword evidence="1" id="KW-0472">Membrane</keyword>
<sequence>MVNFIKINKESLKPIKEQLLTKYPYLRREKNHFEGIFSSWICSDKHLPTNSLLEYLANITQYCNKNDIIDINIALDKGLPAINKKRIVNNVSTILKHDLNDYPLIKYAVDFYGKSLEEFGNDIMLIAAINSNSVYHKIKHENLKKQFAHIFKCAIMLILGILFYYLKIATIIEDVYSHNHSTISKLMAKYTANGKNFDIDKIKKKSSIKDFMNKLIEKNGTSSTYYIDFYVDRLRSIYDMYDEPMRQINKIKSDQYLKYLQQFPDYKQFFESNENGPLYGNLSNLKHFMMDNYFYLIPIYYQFGNKFEDFENDATRHFVKPKIFDFDETQLLIEV</sequence>
<protein>
    <submittedName>
        <fullName evidence="2">Putative ORFan</fullName>
    </submittedName>
</protein>
<reference evidence="2" key="2">
    <citation type="journal article" date="2018" name="Nat. Commun.">
        <title>Tailed giant Tupanvirus possesses the most complete translational apparatus of the known virosphere.</title>
        <authorList>
            <person name="Abrahao J."/>
            <person name="Silva L."/>
            <person name="Silva L.S."/>
            <person name="Khalil J.Y.B."/>
            <person name="Rodrigues R."/>
            <person name="Arantes T."/>
            <person name="Assis F."/>
            <person name="Boratto P."/>
            <person name="Andrade M."/>
            <person name="Kroon E.G."/>
            <person name="Ribeiro B."/>
            <person name="Bergier I."/>
            <person name="Seligmann H."/>
            <person name="Ghigo E."/>
            <person name="Colson P."/>
            <person name="Levasseur A."/>
            <person name="Kroemer G."/>
            <person name="Raoult D."/>
            <person name="La Scola B."/>
        </authorList>
    </citation>
    <scope>NUCLEOTIDE SEQUENCE [LARGE SCALE GENOMIC DNA]</scope>
    <source>
        <strain evidence="2">Deep ocean</strain>
    </source>
</reference>
<dbReference type="GeneID" id="80517636"/>
<keyword evidence="1" id="KW-1133">Transmembrane helix</keyword>
<dbReference type="EMBL" id="MF405918">
    <property type="protein sequence ID" value="QKU34323.1"/>
    <property type="molecule type" value="Genomic_DNA"/>
</dbReference>
<keyword evidence="1" id="KW-0812">Transmembrane</keyword>
<organism evidence="2">
    <name type="scientific">Tupanvirus deep ocean</name>
    <dbReference type="NCBI Taxonomy" id="2126984"/>
    <lineage>
        <taxon>Viruses</taxon>
        <taxon>Varidnaviria</taxon>
        <taxon>Bamfordvirae</taxon>
        <taxon>Nucleocytoviricota</taxon>
        <taxon>Megaviricetes</taxon>
        <taxon>Imitervirales</taxon>
        <taxon>Mimiviridae</taxon>
        <taxon>Megamimivirinae</taxon>
        <taxon>Tupanvirus</taxon>
        <taxon>Tupanvirus altamarinense</taxon>
    </lineage>
</organism>